<proteinExistence type="predicted"/>
<dbReference type="EMBL" id="SPHZ02000011">
    <property type="protein sequence ID" value="KAF0891536.1"/>
    <property type="molecule type" value="Genomic_DNA"/>
</dbReference>
<dbReference type="Proteomes" id="UP000479710">
    <property type="component" value="Unassembled WGS sequence"/>
</dbReference>
<gene>
    <name evidence="1" type="ORF">E2562_009931</name>
</gene>
<dbReference type="AlphaFoldDB" id="A0A6G1BUG5"/>
<comment type="caution">
    <text evidence="1">The sequence shown here is derived from an EMBL/GenBank/DDBJ whole genome shotgun (WGS) entry which is preliminary data.</text>
</comment>
<accession>A0A6G1BUG5</accession>
<organism evidence="1 2">
    <name type="scientific">Oryza meyeriana var. granulata</name>
    <dbReference type="NCBI Taxonomy" id="110450"/>
    <lineage>
        <taxon>Eukaryota</taxon>
        <taxon>Viridiplantae</taxon>
        <taxon>Streptophyta</taxon>
        <taxon>Embryophyta</taxon>
        <taxon>Tracheophyta</taxon>
        <taxon>Spermatophyta</taxon>
        <taxon>Magnoliopsida</taxon>
        <taxon>Liliopsida</taxon>
        <taxon>Poales</taxon>
        <taxon>Poaceae</taxon>
        <taxon>BOP clade</taxon>
        <taxon>Oryzoideae</taxon>
        <taxon>Oryzeae</taxon>
        <taxon>Oryzinae</taxon>
        <taxon>Oryza</taxon>
        <taxon>Oryza meyeriana</taxon>
    </lineage>
</organism>
<keyword evidence="2" id="KW-1185">Reference proteome</keyword>
<evidence type="ECO:0000313" key="2">
    <source>
        <dbReference type="Proteomes" id="UP000479710"/>
    </source>
</evidence>
<evidence type="ECO:0000313" key="1">
    <source>
        <dbReference type="EMBL" id="KAF0891536.1"/>
    </source>
</evidence>
<name>A0A6G1BUG5_9ORYZ</name>
<protein>
    <submittedName>
        <fullName evidence="1">Uncharacterized protein</fullName>
    </submittedName>
</protein>
<reference evidence="1 2" key="1">
    <citation type="submission" date="2019-11" db="EMBL/GenBank/DDBJ databases">
        <title>Whole genome sequence of Oryza granulata.</title>
        <authorList>
            <person name="Li W."/>
        </authorList>
    </citation>
    <scope>NUCLEOTIDE SEQUENCE [LARGE SCALE GENOMIC DNA]</scope>
    <source>
        <strain evidence="2">cv. Menghai</strain>
        <tissue evidence="1">Leaf</tissue>
    </source>
</reference>
<sequence length="68" mass="6906">MVRHLPCRSKKVLVVVVIAMPLLMALLADAVVAAKGIIPLEPAVGLTAISTAPVPTAAVAAQCSFSVD</sequence>